<reference evidence="12" key="1">
    <citation type="journal article" date="2014" name="Genome Biol. Evol.">
        <title>Pangenome evidence for extensive interdomain horizontal transfer affecting lineage core and shell genes in uncultured planktonic thaumarchaeota and euryarchaeota.</title>
        <authorList>
            <person name="Deschamps P."/>
            <person name="Zivanovic Y."/>
            <person name="Moreira D."/>
            <person name="Rodriguez-Valera F."/>
            <person name="Lopez-Garcia P."/>
        </authorList>
    </citation>
    <scope>NUCLEOTIDE SEQUENCE</scope>
</reference>
<dbReference type="Gene3D" id="3.90.1150.10">
    <property type="entry name" value="Aspartate Aminotransferase, domain 1"/>
    <property type="match status" value="1"/>
</dbReference>
<feature type="domain" description="Aminotransferase class V" evidence="11">
    <location>
        <begin position="2"/>
        <end position="289"/>
    </location>
</feature>
<comment type="subunit">
    <text evidence="10">Homodimer.</text>
</comment>
<dbReference type="InterPro" id="IPR015422">
    <property type="entry name" value="PyrdxlP-dep_Trfase_small"/>
</dbReference>
<feature type="binding site" evidence="10">
    <location>
        <begin position="17"/>
        <end position="18"/>
    </location>
    <ligand>
        <name>pyridoxal 5'-phosphate</name>
        <dbReference type="ChEBI" id="CHEBI:597326"/>
    </ligand>
</feature>
<dbReference type="PANTHER" id="PTHR43247:SF1">
    <property type="entry name" value="PHOSPHOSERINE AMINOTRANSFERASE"/>
    <property type="match status" value="1"/>
</dbReference>
<feature type="binding site" evidence="10">
    <location>
        <begin position="178"/>
        <end position="179"/>
    </location>
    <ligand>
        <name>pyridoxal 5'-phosphate</name>
        <dbReference type="ChEBI" id="CHEBI:597326"/>
    </ligand>
</feature>
<feature type="binding site" evidence="10">
    <location>
        <position position="113"/>
    </location>
    <ligand>
        <name>pyridoxal 5'-phosphate</name>
        <dbReference type="ChEBI" id="CHEBI:597326"/>
    </ligand>
</feature>
<comment type="cofactor">
    <cofactor evidence="10">
        <name>pyridoxal 5'-phosphate</name>
        <dbReference type="ChEBI" id="CHEBI:597326"/>
    </cofactor>
    <text evidence="10">Binds 1 pyridoxal phosphate per subunit.</text>
</comment>
<protein>
    <recommendedName>
        <fullName evidence="10">Phosphoserine aminotransferase</fullName>
        <ecNumber evidence="10">2.6.1.52</ecNumber>
    </recommendedName>
    <alternativeName>
        <fullName evidence="10">Phosphohydroxythreonine aminotransferase</fullName>
        <shortName evidence="10">PSAT</shortName>
    </alternativeName>
</protein>
<comment type="similarity">
    <text evidence="2 10">Belongs to the class-V pyridoxal-phosphate-dependent aminotransferase family. SerC subfamily.</text>
</comment>
<gene>
    <name evidence="12" type="primary">PSAT1</name>
    <name evidence="10 12" type="synonym">serC</name>
</gene>
<keyword evidence="5 10" id="KW-0808">Transferase</keyword>
<evidence type="ECO:0000256" key="6">
    <source>
        <dbReference type="ARBA" id="ARBA00022898"/>
    </source>
</evidence>
<dbReference type="Pfam" id="PF00266">
    <property type="entry name" value="Aminotran_5"/>
    <property type="match status" value="1"/>
</dbReference>
<evidence type="ECO:0000256" key="7">
    <source>
        <dbReference type="ARBA" id="ARBA00023299"/>
    </source>
</evidence>
<evidence type="ECO:0000256" key="10">
    <source>
        <dbReference type="HAMAP-Rule" id="MF_00160"/>
    </source>
</evidence>
<evidence type="ECO:0000256" key="9">
    <source>
        <dbReference type="ARBA" id="ARBA00049007"/>
    </source>
</evidence>
<dbReference type="InterPro" id="IPR022278">
    <property type="entry name" value="Pser_aminoTfrase"/>
</dbReference>
<dbReference type="InterPro" id="IPR015424">
    <property type="entry name" value="PyrdxlP-dep_Trfase"/>
</dbReference>
<name>A0A075GIJ8_9EURY</name>
<keyword evidence="4 10" id="KW-0028">Amino-acid biosynthesis</keyword>
<dbReference type="UniPathway" id="UPA00244">
    <property type="reaction ID" value="UER00311"/>
</dbReference>
<proteinExistence type="inferred from homology"/>
<comment type="catalytic activity">
    <reaction evidence="9 10">
        <text>O-phospho-L-serine + 2-oxoglutarate = 3-phosphooxypyruvate + L-glutamate</text>
        <dbReference type="Rhea" id="RHEA:14329"/>
        <dbReference type="ChEBI" id="CHEBI:16810"/>
        <dbReference type="ChEBI" id="CHEBI:18110"/>
        <dbReference type="ChEBI" id="CHEBI:29985"/>
        <dbReference type="ChEBI" id="CHEBI:57524"/>
        <dbReference type="EC" id="2.6.1.52"/>
    </reaction>
</comment>
<evidence type="ECO:0000256" key="2">
    <source>
        <dbReference type="ARBA" id="ARBA00006904"/>
    </source>
</evidence>
<evidence type="ECO:0000259" key="11">
    <source>
        <dbReference type="Pfam" id="PF00266"/>
    </source>
</evidence>
<evidence type="ECO:0000313" key="12">
    <source>
        <dbReference type="EMBL" id="AIF01797.1"/>
    </source>
</evidence>
<dbReference type="EMBL" id="KF900631">
    <property type="protein sequence ID" value="AIF01797.1"/>
    <property type="molecule type" value="Genomic_DNA"/>
</dbReference>
<dbReference type="AlphaFoldDB" id="A0A075GIJ8"/>
<dbReference type="Gene3D" id="3.40.640.10">
    <property type="entry name" value="Type I PLP-dependent aspartate aminotransferase-like (Major domain)"/>
    <property type="match status" value="1"/>
</dbReference>
<evidence type="ECO:0000256" key="1">
    <source>
        <dbReference type="ARBA" id="ARBA00005099"/>
    </source>
</evidence>
<comment type="catalytic activity">
    <reaction evidence="8 10">
        <text>4-(phosphooxy)-L-threonine + 2-oxoglutarate = (R)-3-hydroxy-2-oxo-4-phosphooxybutanoate + L-glutamate</text>
        <dbReference type="Rhea" id="RHEA:16573"/>
        <dbReference type="ChEBI" id="CHEBI:16810"/>
        <dbReference type="ChEBI" id="CHEBI:29985"/>
        <dbReference type="ChEBI" id="CHEBI:58452"/>
        <dbReference type="ChEBI" id="CHEBI:58538"/>
        <dbReference type="EC" id="2.6.1.52"/>
    </reaction>
</comment>
<dbReference type="SUPFAM" id="SSF53383">
    <property type="entry name" value="PLP-dependent transferases"/>
    <property type="match status" value="1"/>
</dbReference>
<comment type="pathway">
    <text evidence="1 10">Amino-acid biosynthesis; L-serine biosynthesis; L-serine from 3-phospho-D-glycerate: step 2/3.</text>
</comment>
<accession>A0A075GIJ8</accession>
<feature type="modified residue" description="N6-(pyridoxal phosphate)lysine" evidence="10">
    <location>
        <position position="137"/>
    </location>
</feature>
<keyword evidence="3 10" id="KW-0032">Aminotransferase</keyword>
<dbReference type="UniPathway" id="UPA00135">
    <property type="reaction ID" value="UER00197"/>
</dbReference>
<dbReference type="NCBIfam" id="NF003764">
    <property type="entry name" value="PRK05355.1"/>
    <property type="match status" value="1"/>
</dbReference>
<evidence type="ECO:0000256" key="4">
    <source>
        <dbReference type="ARBA" id="ARBA00022605"/>
    </source>
</evidence>
<feature type="binding site" evidence="10">
    <location>
        <position position="136"/>
    </location>
    <ligand>
        <name>pyridoxal 5'-phosphate</name>
        <dbReference type="ChEBI" id="CHEBI:597326"/>
    </ligand>
</feature>
<comment type="caution">
    <text evidence="10">Lacks conserved residue(s) required for the propagation of feature annotation.</text>
</comment>
<dbReference type="HAMAP" id="MF_00160">
    <property type="entry name" value="SerC_aminotrans_5"/>
    <property type="match status" value="1"/>
</dbReference>
<organism evidence="12">
    <name type="scientific">uncultured marine group II/III euryarchaeote KM3_14_H03</name>
    <dbReference type="NCBI Taxonomy" id="1457891"/>
    <lineage>
        <taxon>Archaea</taxon>
        <taxon>Methanobacteriati</taxon>
        <taxon>Methanobacteriota</taxon>
        <taxon>environmental samples</taxon>
    </lineage>
</organism>
<dbReference type="InterPro" id="IPR015421">
    <property type="entry name" value="PyrdxlP-dep_Trfase_major"/>
</dbReference>
<dbReference type="GO" id="GO:0030170">
    <property type="term" value="F:pyridoxal phosphate binding"/>
    <property type="evidence" value="ECO:0007669"/>
    <property type="project" value="UniProtKB-UniRule"/>
</dbReference>
<keyword evidence="7 10" id="KW-0718">Serine biosynthesis</keyword>
<dbReference type="GO" id="GO:0008615">
    <property type="term" value="P:pyridoxine biosynthetic process"/>
    <property type="evidence" value="ECO:0007669"/>
    <property type="project" value="UniProtKB-UniRule"/>
</dbReference>
<dbReference type="EC" id="2.6.1.52" evidence="10"/>
<feature type="binding site" evidence="10">
    <location>
        <position position="93"/>
    </location>
    <ligand>
        <name>pyridoxal 5'-phosphate</name>
        <dbReference type="ChEBI" id="CHEBI:597326"/>
    </ligand>
</feature>
<dbReference type="GO" id="GO:0006564">
    <property type="term" value="P:L-serine biosynthetic process"/>
    <property type="evidence" value="ECO:0007669"/>
    <property type="project" value="UniProtKB-UniRule"/>
</dbReference>
<evidence type="ECO:0000256" key="3">
    <source>
        <dbReference type="ARBA" id="ARBA00022576"/>
    </source>
</evidence>
<comment type="function">
    <text evidence="10">Catalyzes the reversible conversion of 3-phosphohydroxypyruvate to phosphoserine and of 3-hydroxy-2-oxo-4-phosphonooxybutanoate to phosphohydroxythreonine.</text>
</comment>
<dbReference type="InterPro" id="IPR020578">
    <property type="entry name" value="Aminotrans_V_PyrdxlP_BS"/>
</dbReference>
<evidence type="ECO:0000256" key="8">
    <source>
        <dbReference type="ARBA" id="ARBA00047630"/>
    </source>
</evidence>
<feature type="binding site" evidence="10">
    <location>
        <position position="43"/>
    </location>
    <ligand>
        <name>pyridoxal 5'-phosphate</name>
        <dbReference type="ChEBI" id="CHEBI:597326"/>
    </ligand>
</feature>
<dbReference type="PROSITE" id="PS00595">
    <property type="entry name" value="AA_TRANSFER_CLASS_5"/>
    <property type="match status" value="1"/>
</dbReference>
<comment type="subcellular location">
    <subcellularLocation>
        <location evidence="10">Cytoplasm</location>
    </subcellularLocation>
</comment>
<keyword evidence="10" id="KW-0664">Pyridoxine biosynthesis</keyword>
<keyword evidence="10" id="KW-0963">Cytoplasm</keyword>
<dbReference type="GO" id="GO:0005737">
    <property type="term" value="C:cytoplasm"/>
    <property type="evidence" value="ECO:0007669"/>
    <property type="project" value="UniProtKB-SubCell"/>
</dbReference>
<dbReference type="GO" id="GO:0004648">
    <property type="term" value="F:O-phospho-L-serine:2-oxoglutarate aminotransferase activity"/>
    <property type="evidence" value="ECO:0007669"/>
    <property type="project" value="UniProtKB-UniRule"/>
</dbReference>
<sequence length="301" mass="32726">MLSVPDEYEVLLLQGGASTQFYMTALNLIGSEGKADFLVSGTWSEKALKEAGRVGDSIAAWDGSDENFRSVPADGDYSIRDDATYVHYTTNNTLFGTQFHHLPDSGGKPRVVDASSDICGVPIDVSKHDLIYAGAQKNLGPSGVTLVILSPWALSRCHDGLPTMLDYRTHVSKGSMFNTPNTFGIFVLDRVLAWVERNGGLSGAIERNRAKASLLYNELDRSDFWRPHAHGGSRSVMNVTWRLADTNLEGVFLGEAMDSGFGGLKGHRSVGGIRASMYNGCPIESVEALVGFMRDFESRHG</sequence>
<evidence type="ECO:0000256" key="5">
    <source>
        <dbReference type="ARBA" id="ARBA00022679"/>
    </source>
</evidence>
<keyword evidence="6 10" id="KW-0663">Pyridoxal phosphate</keyword>
<comment type="pathway">
    <text evidence="10">Cofactor biosynthesis; pyridoxine 5'-phosphate biosynthesis; pyridoxine 5'-phosphate from D-erythrose 4-phosphate: step 3/5.</text>
</comment>
<dbReference type="FunFam" id="3.90.1150.10:FF:000006">
    <property type="entry name" value="Phosphoserine aminotransferase"/>
    <property type="match status" value="1"/>
</dbReference>
<dbReference type="InterPro" id="IPR000192">
    <property type="entry name" value="Aminotrans_V_dom"/>
</dbReference>
<dbReference type="PANTHER" id="PTHR43247">
    <property type="entry name" value="PHOSPHOSERINE AMINOTRANSFERASE"/>
    <property type="match status" value="1"/>
</dbReference>